<keyword evidence="4" id="KW-1185">Reference proteome</keyword>
<dbReference type="OrthoDB" id="2096382at2759"/>
<gene>
    <name evidence="3" type="ORF">BCR33DRAFT_721970</name>
</gene>
<comment type="caution">
    <text evidence="3">The sequence shown here is derived from an EMBL/GenBank/DDBJ whole genome shotgun (WGS) entry which is preliminary data.</text>
</comment>
<dbReference type="GO" id="GO:0008080">
    <property type="term" value="F:N-acetyltransferase activity"/>
    <property type="evidence" value="ECO:0007669"/>
    <property type="project" value="InterPro"/>
</dbReference>
<feature type="domain" description="N-acetyltransferase" evidence="2">
    <location>
        <begin position="8"/>
        <end position="174"/>
    </location>
</feature>
<evidence type="ECO:0000313" key="3">
    <source>
        <dbReference type="EMBL" id="ORY36437.1"/>
    </source>
</evidence>
<protein>
    <submittedName>
        <fullName evidence="3">Acyl-CoA N-acyltransferase</fullName>
    </submittedName>
</protein>
<keyword evidence="1 3" id="KW-0808">Transferase</keyword>
<reference evidence="3 4" key="1">
    <citation type="submission" date="2016-07" db="EMBL/GenBank/DDBJ databases">
        <title>Pervasive Adenine N6-methylation of Active Genes in Fungi.</title>
        <authorList>
            <consortium name="DOE Joint Genome Institute"/>
            <person name="Mondo S.J."/>
            <person name="Dannebaum R.O."/>
            <person name="Kuo R.C."/>
            <person name="Labutti K."/>
            <person name="Haridas S."/>
            <person name="Kuo A."/>
            <person name="Salamov A."/>
            <person name="Ahrendt S.R."/>
            <person name="Lipzen A."/>
            <person name="Sullivan W."/>
            <person name="Andreopoulos W.B."/>
            <person name="Clum A."/>
            <person name="Lindquist E."/>
            <person name="Daum C."/>
            <person name="Ramamoorthy G.K."/>
            <person name="Gryganskyi A."/>
            <person name="Culley D."/>
            <person name="Magnuson J.K."/>
            <person name="James T.Y."/>
            <person name="O'Malley M.A."/>
            <person name="Stajich J.E."/>
            <person name="Spatafora J.W."/>
            <person name="Visel A."/>
            <person name="Grigoriev I.V."/>
        </authorList>
    </citation>
    <scope>NUCLEOTIDE SEQUENCE [LARGE SCALE GENOMIC DNA]</scope>
    <source>
        <strain evidence="3 4">JEL800</strain>
    </source>
</reference>
<dbReference type="AlphaFoldDB" id="A0A1Y2BPC7"/>
<dbReference type="SUPFAM" id="SSF55729">
    <property type="entry name" value="Acyl-CoA N-acyltransferases (Nat)"/>
    <property type="match status" value="1"/>
</dbReference>
<dbReference type="PROSITE" id="PS51186">
    <property type="entry name" value="GNAT"/>
    <property type="match status" value="1"/>
</dbReference>
<dbReference type="Proteomes" id="UP000193642">
    <property type="component" value="Unassembled WGS sequence"/>
</dbReference>
<dbReference type="EMBL" id="MCGO01000055">
    <property type="protein sequence ID" value="ORY36437.1"/>
    <property type="molecule type" value="Genomic_DNA"/>
</dbReference>
<name>A0A1Y2BPC7_9FUNG</name>
<evidence type="ECO:0000256" key="1">
    <source>
        <dbReference type="ARBA" id="ARBA00022679"/>
    </source>
</evidence>
<accession>A0A1Y2BPC7</accession>
<proteinExistence type="predicted"/>
<evidence type="ECO:0000313" key="4">
    <source>
        <dbReference type="Proteomes" id="UP000193642"/>
    </source>
</evidence>
<evidence type="ECO:0000259" key="2">
    <source>
        <dbReference type="PROSITE" id="PS51186"/>
    </source>
</evidence>
<dbReference type="InterPro" id="IPR000182">
    <property type="entry name" value="GNAT_dom"/>
</dbReference>
<dbReference type="CDD" id="cd04301">
    <property type="entry name" value="NAT_SF"/>
    <property type="match status" value="1"/>
</dbReference>
<sequence length="174" mass="18917">MSPSPPKYEVRKTSLASAEAQALIGQLNQALYDANPNPAAHSWTISTQDVAPGFGAFVIAYKTDTNEPVGCGAIRKIVLDESSGLTEHTTTVAELKRMFVKKEFRGERIGRLIVGALEVIAKEECGVDRLVLETGPYLGDAIRLYEKCGFEKIPLFGEYAEKGPEFSACFGKSI</sequence>
<dbReference type="PANTHER" id="PTHR13947:SF37">
    <property type="entry name" value="LD18367P"/>
    <property type="match status" value="1"/>
</dbReference>
<dbReference type="PANTHER" id="PTHR13947">
    <property type="entry name" value="GNAT FAMILY N-ACETYLTRANSFERASE"/>
    <property type="match status" value="1"/>
</dbReference>
<dbReference type="Gene3D" id="3.40.630.30">
    <property type="match status" value="1"/>
</dbReference>
<dbReference type="InterPro" id="IPR050769">
    <property type="entry name" value="NAT_camello-type"/>
</dbReference>
<keyword evidence="3" id="KW-0012">Acyltransferase</keyword>
<dbReference type="Pfam" id="PF00583">
    <property type="entry name" value="Acetyltransf_1"/>
    <property type="match status" value="1"/>
</dbReference>
<dbReference type="InterPro" id="IPR016181">
    <property type="entry name" value="Acyl_CoA_acyltransferase"/>
</dbReference>
<organism evidence="3 4">
    <name type="scientific">Rhizoclosmatium globosum</name>
    <dbReference type="NCBI Taxonomy" id="329046"/>
    <lineage>
        <taxon>Eukaryota</taxon>
        <taxon>Fungi</taxon>
        <taxon>Fungi incertae sedis</taxon>
        <taxon>Chytridiomycota</taxon>
        <taxon>Chytridiomycota incertae sedis</taxon>
        <taxon>Chytridiomycetes</taxon>
        <taxon>Chytridiales</taxon>
        <taxon>Chytriomycetaceae</taxon>
        <taxon>Rhizoclosmatium</taxon>
    </lineage>
</organism>